<feature type="compositionally biased region" description="Basic residues" evidence="2">
    <location>
        <begin position="59"/>
        <end position="74"/>
    </location>
</feature>
<comment type="caution">
    <text evidence="3">The sequence shown here is derived from an EMBL/GenBank/DDBJ whole genome shotgun (WGS) entry which is preliminary data.</text>
</comment>
<dbReference type="Proteomes" id="UP000620124">
    <property type="component" value="Unassembled WGS sequence"/>
</dbReference>
<feature type="region of interest" description="Disordered" evidence="2">
    <location>
        <begin position="1"/>
        <end position="77"/>
    </location>
</feature>
<dbReference type="EMBL" id="JACAZI010000013">
    <property type="protein sequence ID" value="KAF7345387.1"/>
    <property type="molecule type" value="Genomic_DNA"/>
</dbReference>
<sequence>MVVTRKTPVAPVPTASRTNSSQPLPRAAKPKTTSQLAETEKEAAQTAAKNAAAASSPKPHPKSRHKNRHHKKPPKPSSGWLDRLVYLALSLLALYAFTTCPHDPALSNPVCRSLSQYRVHVLEPYVLPPIYRALEHPSVAPYVEKAQHIERTTLRPAYQKSAPYVAAAKRAVWDRTLVPMFYTYVAPQYRKHVLPQWRKHAAPHLARAAPYVARAQHTMERTAYVLHKTYSQRVAPAVSRAYAVGKPYVIKGYHTVRPHVVAFYVVVADKAGAARRAYVDPHVVRIWEKVLELSGAGPVGSPTEQPVPVPEKEPETTAASAEDSTTEVASQTSVKATVTATPVEASSVPAPSAEEEVPVPTADASSSVVPVKASSSSVVPVEASSVVPPVEASSVASFPSDVPETTTTAAAEPEIKEAIIEDLSAASIAIQSAHGMESPVVEDILADVESLTSVSSTPTSSASVHTPIATESEPAAVDEQAEDDSELFGFLDDIGLSDEFFVDDTPFVSDIPPDSDEDIELTPDEIQKLKEQEAAEQAAAKARNTREKRADLEGRMAKSRETLGAMVNQKNKVLRKMLVGVRKAAVSKMDDPRTEVGGSVRGVRKEGDKMLAGLEGYLKKAKASKGGDSADKMDRWETVVKKVEEKLGESIQKAQSVLQAFHAEEKAQEVDEGMAIIQEVKDACSQAQGDVGLELSWLDDVTYMDWQVYHDLAKIGEDFQAEASAIQGGTHANPPVDPFLTRLEEMQTALGNLVNELVGQINALRQQAKKEFNPEPEPVEEAPPAPGAGEAGEGEDGEGEDGEQDDEEAKGEGVVKEPKEPEVSILPVPPAVEPGVVDPAQVIIGKSAEQVKEAVRIAEEHGEL</sequence>
<evidence type="ECO:0000313" key="3">
    <source>
        <dbReference type="EMBL" id="KAF7345387.1"/>
    </source>
</evidence>
<protein>
    <submittedName>
        <fullName evidence="3">Uncharacterized protein</fullName>
    </submittedName>
</protein>
<evidence type="ECO:0000256" key="1">
    <source>
        <dbReference type="SAM" id="Coils"/>
    </source>
</evidence>
<feature type="compositionally biased region" description="Low complexity" evidence="2">
    <location>
        <begin position="316"/>
        <end position="330"/>
    </location>
</feature>
<feature type="region of interest" description="Disordered" evidence="2">
    <location>
        <begin position="769"/>
        <end position="834"/>
    </location>
</feature>
<feature type="compositionally biased region" description="Low complexity" evidence="2">
    <location>
        <begin position="454"/>
        <end position="464"/>
    </location>
</feature>
<gene>
    <name evidence="3" type="ORF">MVEN_01556600</name>
</gene>
<accession>A0A8H7CRC0</accession>
<evidence type="ECO:0000256" key="2">
    <source>
        <dbReference type="SAM" id="MobiDB-lite"/>
    </source>
</evidence>
<reference evidence="3" key="1">
    <citation type="submission" date="2020-05" db="EMBL/GenBank/DDBJ databases">
        <title>Mycena genomes resolve the evolution of fungal bioluminescence.</title>
        <authorList>
            <person name="Tsai I.J."/>
        </authorList>
    </citation>
    <scope>NUCLEOTIDE SEQUENCE</scope>
    <source>
        <strain evidence="3">CCC161011</strain>
    </source>
</reference>
<keyword evidence="4" id="KW-1185">Reference proteome</keyword>
<feature type="region of interest" description="Disordered" evidence="2">
    <location>
        <begin position="454"/>
        <end position="476"/>
    </location>
</feature>
<name>A0A8H7CRC0_9AGAR</name>
<evidence type="ECO:0000313" key="4">
    <source>
        <dbReference type="Proteomes" id="UP000620124"/>
    </source>
</evidence>
<feature type="compositionally biased region" description="Acidic residues" evidence="2">
    <location>
        <begin position="792"/>
        <end position="809"/>
    </location>
</feature>
<feature type="coiled-coil region" evidence="1">
    <location>
        <begin position="535"/>
        <end position="562"/>
    </location>
</feature>
<feature type="region of interest" description="Disordered" evidence="2">
    <location>
        <begin position="295"/>
        <end position="362"/>
    </location>
</feature>
<dbReference type="AlphaFoldDB" id="A0A8H7CRC0"/>
<keyword evidence="1" id="KW-0175">Coiled coil</keyword>
<feature type="compositionally biased region" description="Low complexity" evidence="2">
    <location>
        <begin position="340"/>
        <end position="362"/>
    </location>
</feature>
<proteinExistence type="predicted"/>
<feature type="compositionally biased region" description="Basic and acidic residues" evidence="2">
    <location>
        <begin position="810"/>
        <end position="822"/>
    </location>
</feature>
<organism evidence="3 4">
    <name type="scientific">Mycena venus</name>
    <dbReference type="NCBI Taxonomy" id="2733690"/>
    <lineage>
        <taxon>Eukaryota</taxon>
        <taxon>Fungi</taxon>
        <taxon>Dikarya</taxon>
        <taxon>Basidiomycota</taxon>
        <taxon>Agaricomycotina</taxon>
        <taxon>Agaricomycetes</taxon>
        <taxon>Agaricomycetidae</taxon>
        <taxon>Agaricales</taxon>
        <taxon>Marasmiineae</taxon>
        <taxon>Mycenaceae</taxon>
        <taxon>Mycena</taxon>
    </lineage>
</organism>
<dbReference type="OrthoDB" id="3260408at2759"/>
<feature type="compositionally biased region" description="Low complexity" evidence="2">
    <location>
        <begin position="47"/>
        <end position="57"/>
    </location>
</feature>